<evidence type="ECO:0000313" key="2">
    <source>
        <dbReference type="Proteomes" id="UP001219525"/>
    </source>
</evidence>
<dbReference type="Proteomes" id="UP001219525">
    <property type="component" value="Unassembled WGS sequence"/>
</dbReference>
<keyword evidence="2" id="KW-1185">Reference proteome</keyword>
<organism evidence="1 2">
    <name type="scientific">Mycena pura</name>
    <dbReference type="NCBI Taxonomy" id="153505"/>
    <lineage>
        <taxon>Eukaryota</taxon>
        <taxon>Fungi</taxon>
        <taxon>Dikarya</taxon>
        <taxon>Basidiomycota</taxon>
        <taxon>Agaricomycotina</taxon>
        <taxon>Agaricomycetes</taxon>
        <taxon>Agaricomycetidae</taxon>
        <taxon>Agaricales</taxon>
        <taxon>Marasmiineae</taxon>
        <taxon>Mycenaceae</taxon>
        <taxon>Mycena</taxon>
    </lineage>
</organism>
<protein>
    <submittedName>
        <fullName evidence="1">Uncharacterized protein</fullName>
    </submittedName>
</protein>
<name>A0AAD6Y7I1_9AGAR</name>
<comment type="caution">
    <text evidence="1">The sequence shown here is derived from an EMBL/GenBank/DDBJ whole genome shotgun (WGS) entry which is preliminary data.</text>
</comment>
<proteinExistence type="predicted"/>
<dbReference type="EMBL" id="JARJCW010000095">
    <property type="protein sequence ID" value="KAJ7194826.1"/>
    <property type="molecule type" value="Genomic_DNA"/>
</dbReference>
<evidence type="ECO:0000313" key="1">
    <source>
        <dbReference type="EMBL" id="KAJ7194826.1"/>
    </source>
</evidence>
<gene>
    <name evidence="1" type="ORF">GGX14DRAFT_404385</name>
</gene>
<accession>A0AAD6Y7I1</accession>
<dbReference type="AlphaFoldDB" id="A0AAD6Y7I1"/>
<reference evidence="1" key="1">
    <citation type="submission" date="2023-03" db="EMBL/GenBank/DDBJ databases">
        <title>Massive genome expansion in bonnet fungi (Mycena s.s.) driven by repeated elements and novel gene families across ecological guilds.</title>
        <authorList>
            <consortium name="Lawrence Berkeley National Laboratory"/>
            <person name="Harder C.B."/>
            <person name="Miyauchi S."/>
            <person name="Viragh M."/>
            <person name="Kuo A."/>
            <person name="Thoen E."/>
            <person name="Andreopoulos B."/>
            <person name="Lu D."/>
            <person name="Skrede I."/>
            <person name="Drula E."/>
            <person name="Henrissat B."/>
            <person name="Morin E."/>
            <person name="Kohler A."/>
            <person name="Barry K."/>
            <person name="LaButti K."/>
            <person name="Morin E."/>
            <person name="Salamov A."/>
            <person name="Lipzen A."/>
            <person name="Mereny Z."/>
            <person name="Hegedus B."/>
            <person name="Baldrian P."/>
            <person name="Stursova M."/>
            <person name="Weitz H."/>
            <person name="Taylor A."/>
            <person name="Grigoriev I.V."/>
            <person name="Nagy L.G."/>
            <person name="Martin F."/>
            <person name="Kauserud H."/>
        </authorList>
    </citation>
    <scope>NUCLEOTIDE SEQUENCE</scope>
    <source>
        <strain evidence="1">9144</strain>
    </source>
</reference>
<sequence length="230" mass="25392">MSAMCMPATASTSAGWIGLPRMPSSTRTLRRRSSYKEIDSGRTGAASNLCPTARETRGGKLIWVITNKVTKVIWGHWTNLAEVPPNCSKFSGGFFLMEARHSTVRNVPYGICTRYTYSIIAGMNCSCANMPRTATPKRGWLSIPNICIVRAVATHLRRHKLRSACGDQCLSICAPNQTKAAKVKLRRTGWYWSKARLPSELVPERSFAGSAGKYLYELSLPQDDSTAKSI</sequence>